<dbReference type="GO" id="GO:0031419">
    <property type="term" value="F:cobalamin binding"/>
    <property type="evidence" value="ECO:0007669"/>
    <property type="project" value="InterPro"/>
</dbReference>
<keyword evidence="1" id="KW-0479">Metal-binding</keyword>
<dbReference type="PANTHER" id="PTHR45833:SF1">
    <property type="entry name" value="METHIONINE SYNTHASE"/>
    <property type="match status" value="1"/>
</dbReference>
<dbReference type="GO" id="GO:0050667">
    <property type="term" value="P:homocysteine metabolic process"/>
    <property type="evidence" value="ECO:0007669"/>
    <property type="project" value="TreeGrafter"/>
</dbReference>
<dbReference type="InterPro" id="IPR036594">
    <property type="entry name" value="Meth_synthase_dom"/>
</dbReference>
<dbReference type="GO" id="GO:0008705">
    <property type="term" value="F:methionine synthase activity"/>
    <property type="evidence" value="ECO:0007669"/>
    <property type="project" value="TreeGrafter"/>
</dbReference>
<evidence type="ECO:0000313" key="4">
    <source>
        <dbReference type="EMBL" id="RIW32275.1"/>
    </source>
</evidence>
<reference evidence="4 5" key="1">
    <citation type="submission" date="2018-09" db="EMBL/GenBank/DDBJ databases">
        <title>Bacillus saliacetes sp. nov., isolated from Thai shrimp paste (Ka-pi).</title>
        <authorList>
            <person name="Daroonpunt R."/>
            <person name="Tanasupawat S."/>
            <person name="Yiamsombut S."/>
        </authorList>
    </citation>
    <scope>NUCLEOTIDE SEQUENCE [LARGE SCALE GENOMIC DNA]</scope>
    <source>
        <strain evidence="4 5">SKP7-4</strain>
    </source>
</reference>
<dbReference type="Gene3D" id="3.40.50.280">
    <property type="entry name" value="Cobalamin-binding domain"/>
    <property type="match status" value="1"/>
</dbReference>
<dbReference type="Proteomes" id="UP000265801">
    <property type="component" value="Unassembled WGS sequence"/>
</dbReference>
<dbReference type="InterPro" id="IPR036724">
    <property type="entry name" value="Cobalamin-bd_sf"/>
</dbReference>
<dbReference type="Pfam" id="PF02607">
    <property type="entry name" value="B12-binding_2"/>
    <property type="match status" value="1"/>
</dbReference>
<dbReference type="AlphaFoldDB" id="A0A3A1QWZ1"/>
<name>A0A3A1QWZ1_9BACI</name>
<dbReference type="InterPro" id="IPR006158">
    <property type="entry name" value="Cobalamin-bd"/>
</dbReference>
<dbReference type="Pfam" id="PF02310">
    <property type="entry name" value="B12-binding"/>
    <property type="match status" value="1"/>
</dbReference>
<dbReference type="InterPro" id="IPR050554">
    <property type="entry name" value="Met_Synthase/Corrinoid"/>
</dbReference>
<dbReference type="InterPro" id="IPR003759">
    <property type="entry name" value="Cbl-bd_cap"/>
</dbReference>
<protein>
    <recommendedName>
        <fullName evidence="3">B12-binding domain-containing protein</fullName>
    </recommendedName>
</protein>
<keyword evidence="5" id="KW-1185">Reference proteome</keyword>
<sequence length="226" mass="25782">MSPLQKQVRKLTELAVNGDLPEIHKWYQENRELTIKTIDFYEKILKPVMERVGSLWEKNLITVAEEHLATASIDYLMTQLRYQLLHPELLKSSPSILLFCLEGEQHSLGLKMVSDVFREYKWNVKFLGSSVPTEEVIKTIDKWEPDAIGISVSLSPLLPKLKECISLIDALERDIDVFVGGRVVSLYNLEELGIDNIHLCNDLNDIEAIASKNARKSEPVLPKGER</sequence>
<evidence type="ECO:0000313" key="5">
    <source>
        <dbReference type="Proteomes" id="UP000265801"/>
    </source>
</evidence>
<dbReference type="Gene3D" id="1.10.1240.10">
    <property type="entry name" value="Methionine synthase domain"/>
    <property type="match status" value="1"/>
</dbReference>
<organism evidence="4 5">
    <name type="scientific">Bacillus salacetis</name>
    <dbReference type="NCBI Taxonomy" id="2315464"/>
    <lineage>
        <taxon>Bacteria</taxon>
        <taxon>Bacillati</taxon>
        <taxon>Bacillota</taxon>
        <taxon>Bacilli</taxon>
        <taxon>Bacillales</taxon>
        <taxon>Bacillaceae</taxon>
        <taxon>Bacillus</taxon>
    </lineage>
</organism>
<evidence type="ECO:0000259" key="3">
    <source>
        <dbReference type="PROSITE" id="PS51332"/>
    </source>
</evidence>
<evidence type="ECO:0000256" key="2">
    <source>
        <dbReference type="ARBA" id="ARBA00023285"/>
    </source>
</evidence>
<dbReference type="EMBL" id="QXIR01000018">
    <property type="protein sequence ID" value="RIW32275.1"/>
    <property type="molecule type" value="Genomic_DNA"/>
</dbReference>
<dbReference type="GO" id="GO:0005829">
    <property type="term" value="C:cytosol"/>
    <property type="evidence" value="ECO:0007669"/>
    <property type="project" value="TreeGrafter"/>
</dbReference>
<keyword evidence="2" id="KW-0170">Cobalt</keyword>
<dbReference type="GO" id="GO:0046872">
    <property type="term" value="F:metal ion binding"/>
    <property type="evidence" value="ECO:0007669"/>
    <property type="project" value="UniProtKB-KW"/>
</dbReference>
<dbReference type="SUPFAM" id="SSF52242">
    <property type="entry name" value="Cobalamin (vitamin B12)-binding domain"/>
    <property type="match status" value="1"/>
</dbReference>
<dbReference type="CDD" id="cd02065">
    <property type="entry name" value="B12-binding_like"/>
    <property type="match status" value="1"/>
</dbReference>
<dbReference type="GO" id="GO:0046653">
    <property type="term" value="P:tetrahydrofolate metabolic process"/>
    <property type="evidence" value="ECO:0007669"/>
    <property type="project" value="TreeGrafter"/>
</dbReference>
<accession>A0A3A1QWZ1</accession>
<evidence type="ECO:0000256" key="1">
    <source>
        <dbReference type="ARBA" id="ARBA00022723"/>
    </source>
</evidence>
<feature type="domain" description="B12-binding" evidence="3">
    <location>
        <begin position="93"/>
        <end position="224"/>
    </location>
</feature>
<dbReference type="PROSITE" id="PS51332">
    <property type="entry name" value="B12_BINDING"/>
    <property type="match status" value="1"/>
</dbReference>
<gene>
    <name evidence="4" type="ORF">D3H55_13445</name>
</gene>
<comment type="caution">
    <text evidence="4">The sequence shown here is derived from an EMBL/GenBank/DDBJ whole genome shotgun (WGS) entry which is preliminary data.</text>
</comment>
<dbReference type="PANTHER" id="PTHR45833">
    <property type="entry name" value="METHIONINE SYNTHASE"/>
    <property type="match status" value="1"/>
</dbReference>
<proteinExistence type="predicted"/>